<dbReference type="Proteomes" id="UP000236333">
    <property type="component" value="Unassembled WGS sequence"/>
</dbReference>
<sequence length="324" mass="34158">MVVPQLLVGKAWQELGRALPDHPGFHKDDPGAFRDFALRVADPIATAVRTRTGEAAIINLEFNQVTRLAEPASVARAAVTLNPATGVAAAAAVAGLLRQPFVLAHYMGQRVQVPVRNLTILAAHYDVVLSMRNFPGFLAYQGVTAQILQCAGYTVGTGPGQVAVVEELLGEVLGPAGPSAGSPRTAEAPHPAAAHQTTGLQRLWTALRLCFLHGVWCVHKDLDPARHHSHAVVAHVVAALRCLLWAQFRMTALSDDLLDPLPTAILNAQLKATKLADFKAAWAHRRVLCEVVEPAAGGAQLRVLVSLSGPVVAPAAPAAAGEEG</sequence>
<dbReference type="OrthoDB" id="556647at2759"/>
<protein>
    <submittedName>
        <fullName evidence="1">Uncharacterized protein</fullName>
    </submittedName>
</protein>
<evidence type="ECO:0000313" key="1">
    <source>
        <dbReference type="EMBL" id="PNH00289.1"/>
    </source>
</evidence>
<gene>
    <name evidence="1" type="ORF">TSOC_013936</name>
</gene>
<keyword evidence="2" id="KW-1185">Reference proteome</keyword>
<organism evidence="1 2">
    <name type="scientific">Tetrabaena socialis</name>
    <dbReference type="NCBI Taxonomy" id="47790"/>
    <lineage>
        <taxon>Eukaryota</taxon>
        <taxon>Viridiplantae</taxon>
        <taxon>Chlorophyta</taxon>
        <taxon>core chlorophytes</taxon>
        <taxon>Chlorophyceae</taxon>
        <taxon>CS clade</taxon>
        <taxon>Chlamydomonadales</taxon>
        <taxon>Tetrabaenaceae</taxon>
        <taxon>Tetrabaena</taxon>
    </lineage>
</organism>
<name>A0A2J7ZJ43_9CHLO</name>
<dbReference type="AlphaFoldDB" id="A0A2J7ZJ43"/>
<comment type="caution">
    <text evidence="1">The sequence shown here is derived from an EMBL/GenBank/DDBJ whole genome shotgun (WGS) entry which is preliminary data.</text>
</comment>
<dbReference type="EMBL" id="PGGS01001532">
    <property type="protein sequence ID" value="PNH00289.1"/>
    <property type="molecule type" value="Genomic_DNA"/>
</dbReference>
<evidence type="ECO:0000313" key="2">
    <source>
        <dbReference type="Proteomes" id="UP000236333"/>
    </source>
</evidence>
<proteinExistence type="predicted"/>
<reference evidence="1 2" key="1">
    <citation type="journal article" date="2017" name="Mol. Biol. Evol.">
        <title>The 4-celled Tetrabaena socialis nuclear genome reveals the essential components for genetic control of cell number at the origin of multicellularity in the volvocine lineage.</title>
        <authorList>
            <person name="Featherston J."/>
            <person name="Arakaki Y."/>
            <person name="Hanschen E.R."/>
            <person name="Ferris P.J."/>
            <person name="Michod R.E."/>
            <person name="Olson B.J.S.C."/>
            <person name="Nozaki H."/>
            <person name="Durand P.M."/>
        </authorList>
    </citation>
    <scope>NUCLEOTIDE SEQUENCE [LARGE SCALE GENOMIC DNA]</scope>
    <source>
        <strain evidence="1 2">NIES-571</strain>
    </source>
</reference>
<accession>A0A2J7ZJ43</accession>